<organism evidence="2 3">
    <name type="scientific">Pseudodesulfovibrio aespoeensis (strain ATCC 700646 / DSM 10631 / Aspo-2)</name>
    <name type="common">Desulfovibrio aespoeensis</name>
    <dbReference type="NCBI Taxonomy" id="643562"/>
    <lineage>
        <taxon>Bacteria</taxon>
        <taxon>Pseudomonadati</taxon>
        <taxon>Thermodesulfobacteriota</taxon>
        <taxon>Desulfovibrionia</taxon>
        <taxon>Desulfovibrionales</taxon>
        <taxon>Desulfovibrionaceae</taxon>
    </lineage>
</organism>
<keyword evidence="3" id="KW-1185">Reference proteome</keyword>
<feature type="transmembrane region" description="Helical" evidence="1">
    <location>
        <begin position="12"/>
        <end position="29"/>
    </location>
</feature>
<dbReference type="KEGG" id="das:Daes_1698"/>
<accession>E6VYE7</accession>
<evidence type="ECO:0000313" key="2">
    <source>
        <dbReference type="EMBL" id="ADU62710.1"/>
    </source>
</evidence>
<gene>
    <name evidence="2" type="ordered locus">Daes_1698</name>
</gene>
<keyword evidence="1" id="KW-1133">Transmembrane helix</keyword>
<evidence type="ECO:0000313" key="3">
    <source>
        <dbReference type="Proteomes" id="UP000002191"/>
    </source>
</evidence>
<dbReference type="Proteomes" id="UP000002191">
    <property type="component" value="Chromosome"/>
</dbReference>
<reference evidence="3" key="1">
    <citation type="submission" date="2010-12" db="EMBL/GenBank/DDBJ databases">
        <title>Complete sequence of Desulfovibrio aespoeensis Aspo-2.</title>
        <authorList>
            <consortium name="US DOE Joint Genome Institute"/>
            <person name="Lucas S."/>
            <person name="Copeland A."/>
            <person name="Lapidus A."/>
            <person name="Cheng J.-F."/>
            <person name="Goodwin L."/>
            <person name="Pitluck S."/>
            <person name="Chertkov O."/>
            <person name="Misra M."/>
            <person name="Detter J.C."/>
            <person name="Han C."/>
            <person name="Tapia R."/>
            <person name="Land M."/>
            <person name="Hauser L."/>
            <person name="Kyrpides N."/>
            <person name="Ivanova N."/>
            <person name="Ovchinnikova G."/>
            <person name="Pedersen K."/>
            <person name="Jagevall S."/>
            <person name="Hazen T."/>
            <person name="Woyke T."/>
        </authorList>
    </citation>
    <scope>NUCLEOTIDE SEQUENCE [LARGE SCALE GENOMIC DNA]</scope>
    <source>
        <strain evidence="3">ATCC 700646 / DSM 10631 / Aspo-2</strain>
    </source>
</reference>
<evidence type="ECO:0000256" key="1">
    <source>
        <dbReference type="SAM" id="Phobius"/>
    </source>
</evidence>
<keyword evidence="1" id="KW-0812">Transmembrane</keyword>
<name>E6VYE7_PSEA9</name>
<proteinExistence type="predicted"/>
<reference evidence="2 3" key="2">
    <citation type="journal article" date="2014" name="Genome Announc.">
        <title>Complete Genome Sequence of the Subsurface, Mesophilic Sulfate-Reducing Bacterium Desulfovibrio aespoeensis Aspo-2.</title>
        <authorList>
            <person name="Pedersen K."/>
            <person name="Bengtsson A."/>
            <person name="Edlund J."/>
            <person name="Rabe L."/>
            <person name="Hazen T."/>
            <person name="Chakraborty R."/>
            <person name="Goodwin L."/>
            <person name="Shapiro N."/>
        </authorList>
    </citation>
    <scope>NUCLEOTIDE SEQUENCE [LARGE SCALE GENOMIC DNA]</scope>
    <source>
        <strain evidence="3">ATCC 700646 / DSM 10631 / Aspo-2</strain>
    </source>
</reference>
<protein>
    <submittedName>
        <fullName evidence="2">Uncharacterized protein</fullName>
    </submittedName>
</protein>
<sequence>MNLLRLNIWRKIILFAYVAGVVAMFTLDLGYHFHIGHVVRLTVGALAFWVVVDRV</sequence>
<dbReference type="EMBL" id="CP002431">
    <property type="protein sequence ID" value="ADU62710.1"/>
    <property type="molecule type" value="Genomic_DNA"/>
</dbReference>
<dbReference type="eggNOG" id="ENOG50318F7">
    <property type="taxonomic scope" value="Bacteria"/>
</dbReference>
<dbReference type="AlphaFoldDB" id="E6VYE7"/>
<keyword evidence="1" id="KW-0472">Membrane</keyword>
<dbReference type="STRING" id="643562.Daes_1698"/>
<dbReference type="RefSeq" id="WP_013514626.1">
    <property type="nucleotide sequence ID" value="NC_014844.1"/>
</dbReference>
<dbReference type="HOGENOM" id="CLU_3024676_0_0_7"/>